<protein>
    <submittedName>
        <fullName evidence="1">Uncharacterized protein</fullName>
    </submittedName>
</protein>
<dbReference type="AlphaFoldDB" id="A0AAW9Q0Z4"/>
<gene>
    <name evidence="1" type="ORF">V2H45_19515</name>
</gene>
<accession>A0AAW9Q0Z4</accession>
<dbReference type="Proteomes" id="UP001333818">
    <property type="component" value="Unassembled WGS sequence"/>
</dbReference>
<evidence type="ECO:0000313" key="2">
    <source>
        <dbReference type="Proteomes" id="UP001333818"/>
    </source>
</evidence>
<comment type="caution">
    <text evidence="1">The sequence shown here is derived from an EMBL/GenBank/DDBJ whole genome shotgun (WGS) entry which is preliminary data.</text>
</comment>
<reference evidence="1" key="1">
    <citation type="submission" date="2024-01" db="EMBL/GenBank/DDBJ databases">
        <title>Bank of Algae and Cyanobacteria of the Azores (BACA) strain genomes.</title>
        <authorList>
            <person name="Luz R."/>
            <person name="Cordeiro R."/>
            <person name="Fonseca A."/>
            <person name="Goncalves V."/>
        </authorList>
    </citation>
    <scope>NUCLEOTIDE SEQUENCE</scope>
    <source>
        <strain evidence="1">BACA0141</strain>
    </source>
</reference>
<dbReference type="EMBL" id="JAZBJZ010000101">
    <property type="protein sequence ID" value="MEE3718937.1"/>
    <property type="molecule type" value="Genomic_DNA"/>
</dbReference>
<evidence type="ECO:0000313" key="1">
    <source>
        <dbReference type="EMBL" id="MEE3718937.1"/>
    </source>
</evidence>
<proteinExistence type="predicted"/>
<keyword evidence="2" id="KW-1185">Reference proteome</keyword>
<name>A0AAW9Q0Z4_9CYAN</name>
<sequence>MANRSAIAAKINAFLVVNDFELEVKMPHEFVNVTLPTVIKDVLEDYPEHPYRVVFSTHEFRQKLVDRILSQTSNLNEGEGQSAPLYKQKSSYKSPLAERLYLEVVVRGSILHVLRENADRLSDVSKDGDYSLKPLFG</sequence>
<organism evidence="1 2">
    <name type="scientific">Tumidithrix elongata BACA0141</name>
    <dbReference type="NCBI Taxonomy" id="2716417"/>
    <lineage>
        <taxon>Bacteria</taxon>
        <taxon>Bacillati</taxon>
        <taxon>Cyanobacteriota</taxon>
        <taxon>Cyanophyceae</taxon>
        <taxon>Pseudanabaenales</taxon>
        <taxon>Pseudanabaenaceae</taxon>
        <taxon>Tumidithrix</taxon>
        <taxon>Tumidithrix elongata</taxon>
    </lineage>
</organism>
<dbReference type="RefSeq" id="WP_330485373.1">
    <property type="nucleotide sequence ID" value="NZ_JAZBJZ010000101.1"/>
</dbReference>